<dbReference type="GO" id="GO:0032259">
    <property type="term" value="P:methylation"/>
    <property type="evidence" value="ECO:0007669"/>
    <property type="project" value="UniProtKB-KW"/>
</dbReference>
<proteinExistence type="inferred from homology"/>
<keyword evidence="2" id="KW-0808">Transferase</keyword>
<keyword evidence="1" id="KW-0489">Methyltransferase</keyword>
<evidence type="ECO:0000256" key="1">
    <source>
        <dbReference type="ARBA" id="ARBA00022603"/>
    </source>
</evidence>
<dbReference type="InterPro" id="IPR029063">
    <property type="entry name" value="SAM-dependent_MTases_sf"/>
</dbReference>
<keyword evidence="3" id="KW-0949">S-adenosyl-L-methionine</keyword>
<dbReference type="Pfam" id="PF01596">
    <property type="entry name" value="Methyltransf_3"/>
    <property type="match status" value="1"/>
</dbReference>
<dbReference type="SUPFAM" id="SSF53335">
    <property type="entry name" value="S-adenosyl-L-methionine-dependent methyltransferases"/>
    <property type="match status" value="1"/>
</dbReference>
<reference evidence="5" key="1">
    <citation type="submission" date="2014-12" db="EMBL/GenBank/DDBJ databases">
        <title>Insight into the proteome of Arion vulgaris.</title>
        <authorList>
            <person name="Aradska J."/>
            <person name="Bulat T."/>
            <person name="Smidak R."/>
            <person name="Sarate P."/>
            <person name="Gangsoo J."/>
            <person name="Sialana F."/>
            <person name="Bilban M."/>
            <person name="Lubec G."/>
        </authorList>
    </citation>
    <scope>NUCLEOTIDE SEQUENCE</scope>
    <source>
        <tissue evidence="5">Skin</tissue>
    </source>
</reference>
<gene>
    <name evidence="5" type="primary">ORF51382</name>
</gene>
<accession>A0A0B6Z9A8</accession>
<dbReference type="AlphaFoldDB" id="A0A0B6Z9A8"/>
<name>A0A0B6Z9A8_9EUPU</name>
<evidence type="ECO:0000256" key="4">
    <source>
        <dbReference type="ARBA" id="ARBA00023453"/>
    </source>
</evidence>
<evidence type="ECO:0000256" key="3">
    <source>
        <dbReference type="ARBA" id="ARBA00022691"/>
    </source>
</evidence>
<dbReference type="GO" id="GO:0008757">
    <property type="term" value="F:S-adenosylmethionine-dependent methyltransferase activity"/>
    <property type="evidence" value="ECO:0007669"/>
    <property type="project" value="TreeGrafter"/>
</dbReference>
<evidence type="ECO:0000256" key="2">
    <source>
        <dbReference type="ARBA" id="ARBA00022679"/>
    </source>
</evidence>
<dbReference type="PANTHER" id="PTHR10509">
    <property type="entry name" value="O-METHYLTRANSFERASE-RELATED"/>
    <property type="match status" value="1"/>
</dbReference>
<dbReference type="CDD" id="cd02440">
    <property type="entry name" value="AdoMet_MTases"/>
    <property type="match status" value="1"/>
</dbReference>
<comment type="similarity">
    <text evidence="4">Belongs to the class I-like SAM-binding methyltransferase superfamily. Cation-dependent O-methyltransferase family.</text>
</comment>
<dbReference type="PANTHER" id="PTHR10509:SF14">
    <property type="entry name" value="CAFFEOYL-COA O-METHYLTRANSFERASE 3-RELATED"/>
    <property type="match status" value="1"/>
</dbReference>
<evidence type="ECO:0008006" key="6">
    <source>
        <dbReference type="Google" id="ProtNLM"/>
    </source>
</evidence>
<dbReference type="InterPro" id="IPR002935">
    <property type="entry name" value="SAM_O-MeTrfase"/>
</dbReference>
<dbReference type="GO" id="GO:0008171">
    <property type="term" value="F:O-methyltransferase activity"/>
    <property type="evidence" value="ECO:0007669"/>
    <property type="project" value="InterPro"/>
</dbReference>
<dbReference type="EMBL" id="HACG01017455">
    <property type="protein sequence ID" value="CEK64320.1"/>
    <property type="molecule type" value="Transcribed_RNA"/>
</dbReference>
<evidence type="ECO:0000313" key="5">
    <source>
        <dbReference type="EMBL" id="CEK64320.1"/>
    </source>
</evidence>
<dbReference type="PROSITE" id="PS51682">
    <property type="entry name" value="SAM_OMT_I"/>
    <property type="match status" value="1"/>
</dbReference>
<protein>
    <recommendedName>
        <fullName evidence="6">Caffeoyl-CoA O-methyltransferase</fullName>
    </recommendedName>
</protein>
<dbReference type="Gene3D" id="3.40.50.150">
    <property type="entry name" value="Vaccinia Virus protein VP39"/>
    <property type="match status" value="1"/>
</dbReference>
<dbReference type="InterPro" id="IPR050362">
    <property type="entry name" value="Cation-dep_OMT"/>
</dbReference>
<sequence>MSTHDLSHYDPAVNEVHKALELAKSSGATPELIKTIESALELTKLREDFAHNTTSKESQTLKEILAETYRHDWESVHQQGKSTWHLSPVMMSGPLEGQFLKTIASIQKPKRILDIGLFTGYSALSMAEALPADGEVVSIEIDEYLKPLVTDLLKSSPHGKKVQILVGKALDVLKNLAADGERFDLIFMDADKDEYIDYFKYAFEGGLLNPGGTLLVDNAFLFGSGYIPSSEVSSTKAFANAVSSDASLHSVLVPIRDGVLIIRRLSDVEGGI</sequence>
<organism evidence="5">
    <name type="scientific">Arion vulgaris</name>
    <dbReference type="NCBI Taxonomy" id="1028688"/>
    <lineage>
        <taxon>Eukaryota</taxon>
        <taxon>Metazoa</taxon>
        <taxon>Spiralia</taxon>
        <taxon>Lophotrochozoa</taxon>
        <taxon>Mollusca</taxon>
        <taxon>Gastropoda</taxon>
        <taxon>Heterobranchia</taxon>
        <taxon>Euthyneura</taxon>
        <taxon>Panpulmonata</taxon>
        <taxon>Eupulmonata</taxon>
        <taxon>Stylommatophora</taxon>
        <taxon>Helicina</taxon>
        <taxon>Arionoidea</taxon>
        <taxon>Arionidae</taxon>
        <taxon>Arion</taxon>
    </lineage>
</organism>